<accession>A0ACC6NXZ3</accession>
<name>A0ACC6NXZ3_9BURK</name>
<evidence type="ECO:0000313" key="2">
    <source>
        <dbReference type="Proteomes" id="UP001364695"/>
    </source>
</evidence>
<protein>
    <submittedName>
        <fullName evidence="1">Ribosome maturation factor RimM</fullName>
    </submittedName>
</protein>
<dbReference type="EMBL" id="JAWDIE010000001">
    <property type="protein sequence ID" value="MEJ7136839.1"/>
    <property type="molecule type" value="Genomic_DNA"/>
</dbReference>
<organism evidence="1 2">
    <name type="scientific">Amphibiibacter pelophylacis</name>
    <dbReference type="NCBI Taxonomy" id="1799477"/>
    <lineage>
        <taxon>Bacteria</taxon>
        <taxon>Pseudomonadati</taxon>
        <taxon>Pseudomonadota</taxon>
        <taxon>Betaproteobacteria</taxon>
        <taxon>Burkholderiales</taxon>
        <taxon>Sphaerotilaceae</taxon>
        <taxon>Amphibiibacter</taxon>
    </lineage>
</organism>
<reference evidence="1" key="1">
    <citation type="submission" date="2023-10" db="EMBL/GenBank/DDBJ databases">
        <title>Amphibacter perezi, gen. nov., sp. nov. a novel taxa of the family Comamonadaceae, class Betaproteobacteria isolated from the skin microbiota of Pelophylax perezi from different populations.</title>
        <authorList>
            <person name="Costa S."/>
            <person name="Proenca D.N."/>
            <person name="Lopes I."/>
            <person name="Morais P.V."/>
        </authorList>
    </citation>
    <scope>NUCLEOTIDE SEQUENCE</scope>
    <source>
        <strain evidence="1">SL12-8</strain>
    </source>
</reference>
<gene>
    <name evidence="1" type="primary">rimM</name>
    <name evidence="1" type="ORF">RV045_00145</name>
</gene>
<comment type="caution">
    <text evidence="1">The sequence shown here is derived from an EMBL/GenBank/DDBJ whole genome shotgun (WGS) entry which is preliminary data.</text>
</comment>
<proteinExistence type="predicted"/>
<sequence length="205" mass="22034">MAVAGLPSGLLPLDAQTPWPDDAVEVACITGAWGVKGGIRIKPWSSDPQALLGARRWYLQAPEAVLRQPQAAGGAAKIAISYPCRVQVAQVKPQGEGMVATLREVADRAIAEALRGARIFVSRAQFPSGDPDEYYWVDLIGLEVLNQDGQRLGTVHDLMSTGPSSVLEVHGDARQHLIPFVAQYVLAVDVAGGQIRVDWPEDFSD</sequence>
<evidence type="ECO:0000313" key="1">
    <source>
        <dbReference type="EMBL" id="MEJ7136839.1"/>
    </source>
</evidence>
<keyword evidence="2" id="KW-1185">Reference proteome</keyword>
<dbReference type="Proteomes" id="UP001364695">
    <property type="component" value="Unassembled WGS sequence"/>
</dbReference>